<protein>
    <submittedName>
        <fullName evidence="3">Cupin</fullName>
    </submittedName>
</protein>
<gene>
    <name evidence="3" type="ORF">AS026_05725</name>
</gene>
<dbReference type="CDD" id="cd02235">
    <property type="entry name" value="cupin_BLL4011-like"/>
    <property type="match status" value="1"/>
</dbReference>
<organism evidence="3 4">
    <name type="scientific">Rhizobium altiplani</name>
    <dbReference type="NCBI Taxonomy" id="1864509"/>
    <lineage>
        <taxon>Bacteria</taxon>
        <taxon>Pseudomonadati</taxon>
        <taxon>Pseudomonadota</taxon>
        <taxon>Alphaproteobacteria</taxon>
        <taxon>Hyphomicrobiales</taxon>
        <taxon>Rhizobiaceae</taxon>
        <taxon>Rhizobium/Agrobacterium group</taxon>
        <taxon>Rhizobium</taxon>
    </lineage>
</organism>
<name>A0A120FL10_9HYPH</name>
<comment type="caution">
    <text evidence="3">The sequence shown here is derived from an EMBL/GenBank/DDBJ whole genome shotgun (WGS) entry which is preliminary data.</text>
</comment>
<reference evidence="3 4" key="1">
    <citation type="submission" date="2015-11" db="EMBL/GenBank/DDBJ databases">
        <title>Draft Genome Sequence of the Strain BR 10423 (Rhizobium sp.) isolated from nodules of Mimosa pudica.</title>
        <authorList>
            <person name="Barauna A.C."/>
            <person name="Zilli J.E."/>
            <person name="Simoes-Araujo J.L."/>
            <person name="Reis V.M."/>
            <person name="James E.K."/>
            <person name="Reis F.B.Jr."/>
            <person name="Rouws L.F."/>
            <person name="Passos S.R."/>
            <person name="Gois S.R."/>
        </authorList>
    </citation>
    <scope>NUCLEOTIDE SEQUENCE [LARGE SCALE GENOMIC DNA]</scope>
    <source>
        <strain evidence="3 4">BR10423</strain>
    </source>
</reference>
<feature type="chain" id="PRO_5007165425" evidence="1">
    <location>
        <begin position="24"/>
        <end position="131"/>
    </location>
</feature>
<dbReference type="PANTHER" id="PTHR38599:SF1">
    <property type="entry name" value="CUPIN DOMAIN PROTEIN (AFU_ORTHOLOGUE AFUA_3G13620)"/>
    <property type="match status" value="1"/>
</dbReference>
<dbReference type="RefSeq" id="WP_018117145.1">
    <property type="nucleotide sequence ID" value="NZ_LNCD01000078.1"/>
</dbReference>
<accession>A0A120FL10</accession>
<dbReference type="AlphaFoldDB" id="A0A120FL10"/>
<dbReference type="InterPro" id="IPR013096">
    <property type="entry name" value="Cupin_2"/>
</dbReference>
<evidence type="ECO:0000256" key="1">
    <source>
        <dbReference type="SAM" id="SignalP"/>
    </source>
</evidence>
<dbReference type="InterPro" id="IPR014710">
    <property type="entry name" value="RmlC-like_jellyroll"/>
</dbReference>
<dbReference type="Gene3D" id="2.60.120.10">
    <property type="entry name" value="Jelly Rolls"/>
    <property type="match status" value="1"/>
</dbReference>
<feature type="signal peptide" evidence="1">
    <location>
        <begin position="1"/>
        <end position="23"/>
    </location>
</feature>
<dbReference type="InterPro" id="IPR011051">
    <property type="entry name" value="RmlC_Cupin_sf"/>
</dbReference>
<evidence type="ECO:0000313" key="3">
    <source>
        <dbReference type="EMBL" id="KWV51559.1"/>
    </source>
</evidence>
<evidence type="ECO:0000313" key="4">
    <source>
        <dbReference type="Proteomes" id="UP000068164"/>
    </source>
</evidence>
<proteinExistence type="predicted"/>
<dbReference type="EMBL" id="LNCD01000078">
    <property type="protein sequence ID" value="KWV51559.1"/>
    <property type="molecule type" value="Genomic_DNA"/>
</dbReference>
<sequence length="131" mass="14141">MNARFIVSAALVAAAVIYQPAQAQQPEIQRTDLVKEDISVAGKEVVQVRVDFVPGAFAVNHRHPGEEVAYVLKGTLEYKLEGREAVTLQAGQSLFIPDGVVHSARNVGEGKASELATYIVTKNAKLLETVK</sequence>
<dbReference type="OrthoDB" id="9793521at2"/>
<feature type="domain" description="Cupin type-2" evidence="2">
    <location>
        <begin position="49"/>
        <end position="113"/>
    </location>
</feature>
<dbReference type="Proteomes" id="UP000068164">
    <property type="component" value="Unassembled WGS sequence"/>
</dbReference>
<dbReference type="SUPFAM" id="SSF51182">
    <property type="entry name" value="RmlC-like cupins"/>
    <property type="match status" value="1"/>
</dbReference>
<keyword evidence="4" id="KW-1185">Reference proteome</keyword>
<keyword evidence="1" id="KW-0732">Signal</keyword>
<dbReference type="Pfam" id="PF07883">
    <property type="entry name" value="Cupin_2"/>
    <property type="match status" value="1"/>
</dbReference>
<evidence type="ECO:0000259" key="2">
    <source>
        <dbReference type="Pfam" id="PF07883"/>
    </source>
</evidence>
<dbReference type="PANTHER" id="PTHR38599">
    <property type="entry name" value="CUPIN DOMAIN PROTEIN (AFU_ORTHOLOGUE AFUA_3G13620)"/>
    <property type="match status" value="1"/>
</dbReference>